<evidence type="ECO:0000256" key="2">
    <source>
        <dbReference type="SAM" id="MobiDB-lite"/>
    </source>
</evidence>
<dbReference type="GO" id="GO:0005634">
    <property type="term" value="C:nucleus"/>
    <property type="evidence" value="ECO:0007669"/>
    <property type="project" value="UniProtKB-SubCell"/>
</dbReference>
<dbReference type="InterPro" id="IPR001356">
    <property type="entry name" value="HD"/>
</dbReference>
<keyword evidence="1" id="KW-0371">Homeobox</keyword>
<dbReference type="AlphaFoldDB" id="A0A6U9R7G5"/>
<feature type="DNA-binding region" description="Homeobox" evidence="1">
    <location>
        <begin position="177"/>
        <end position="249"/>
    </location>
</feature>
<feature type="compositionally biased region" description="Basic and acidic residues" evidence="2">
    <location>
        <begin position="73"/>
        <end position="99"/>
    </location>
</feature>
<feature type="region of interest" description="Disordered" evidence="2">
    <location>
        <begin position="1"/>
        <end position="179"/>
    </location>
</feature>
<feature type="domain" description="Homeobox" evidence="3">
    <location>
        <begin position="175"/>
        <end position="248"/>
    </location>
</feature>
<accession>A0A6U9R7G5</accession>
<keyword evidence="1" id="KW-0539">Nucleus</keyword>
<feature type="region of interest" description="Disordered" evidence="2">
    <location>
        <begin position="254"/>
        <end position="274"/>
    </location>
</feature>
<feature type="compositionally biased region" description="Basic and acidic residues" evidence="2">
    <location>
        <begin position="142"/>
        <end position="151"/>
    </location>
</feature>
<feature type="compositionally biased region" description="Polar residues" evidence="2">
    <location>
        <begin position="126"/>
        <end position="140"/>
    </location>
</feature>
<dbReference type="SUPFAM" id="SSF46689">
    <property type="entry name" value="Homeodomain-like"/>
    <property type="match status" value="1"/>
</dbReference>
<protein>
    <recommendedName>
        <fullName evidence="3">Homeobox domain-containing protein</fullName>
    </recommendedName>
</protein>
<evidence type="ECO:0000313" key="4">
    <source>
        <dbReference type="EMBL" id="CAE0611246.1"/>
    </source>
</evidence>
<name>A0A6U9R7G5_9CHLO</name>
<feature type="compositionally biased region" description="Basic and acidic residues" evidence="2">
    <location>
        <begin position="169"/>
        <end position="179"/>
    </location>
</feature>
<organism evidence="4">
    <name type="scientific">Picocystis salinarum</name>
    <dbReference type="NCBI Taxonomy" id="88271"/>
    <lineage>
        <taxon>Eukaryota</taxon>
        <taxon>Viridiplantae</taxon>
        <taxon>Chlorophyta</taxon>
        <taxon>Picocystophyceae</taxon>
        <taxon>Picocystales</taxon>
        <taxon>Picocystaceae</taxon>
        <taxon>Picocystis</taxon>
    </lineage>
</organism>
<sequence length="558" mass="61810">MEEATGGWRRCLSAPASSQEGRRDAEGNVAAEGRKQGDGGTCGQEEAGNEASTTHVHGRKEGGLVRSMSQPMEWRRNEQAGTSGEERQAADTRRKDGHDGPGAIDGKANGCKNANATPMATEAPRTWSSEPWWTQPSSNEAWEPRREKPGEENGSGRNSPEDGMGNEGDAQRNDLNRQESRFRFIKSELKVLMERFEAAQGVTPTVQECANLAKEFNQARRDQDVFGHVRAVSIKWWFENKRRMLRMKRKAMKREEEEAMRRGQTNLPSKHNPRIMGARDFSAWNPTQQDAISTPAQVVTQANVFPSAPLRRGLALEFSLAPPNSGSVAQVLGFHGIDSGCSFAREIAMYWNSTKGAVDRMHLAHVTHSGGKLTSSLAEFGKALKDHRDRMVKLVRAPALGCKVEEGRSWCVSSSGLPSLNAGLRYFTRYVQEIHRWIVMVETKLITELSGRQRASLAELDAQAASSARSHHASLVATLQQTGGDREQIEQEFRSTLVAVEELRYEVLMKLLHVDPNTVSLLTAEQSASLLLLICWPKRGTEVCCPMCSATWDVDCVI</sequence>
<dbReference type="EMBL" id="HBIS01005629">
    <property type="protein sequence ID" value="CAE0611246.1"/>
    <property type="molecule type" value="Transcribed_RNA"/>
</dbReference>
<evidence type="ECO:0000256" key="1">
    <source>
        <dbReference type="PROSITE-ProRule" id="PRU00108"/>
    </source>
</evidence>
<dbReference type="PROSITE" id="PS50071">
    <property type="entry name" value="HOMEOBOX_2"/>
    <property type="match status" value="1"/>
</dbReference>
<gene>
    <name evidence="4" type="ORF">PSAL00342_LOCUS5081</name>
</gene>
<reference evidence="4" key="1">
    <citation type="submission" date="2021-01" db="EMBL/GenBank/DDBJ databases">
        <authorList>
            <person name="Corre E."/>
            <person name="Pelletier E."/>
            <person name="Niang G."/>
            <person name="Scheremetjew M."/>
            <person name="Finn R."/>
            <person name="Kale V."/>
            <person name="Holt S."/>
            <person name="Cochrane G."/>
            <person name="Meng A."/>
            <person name="Brown T."/>
            <person name="Cohen L."/>
        </authorList>
    </citation>
    <scope>NUCLEOTIDE SEQUENCE</scope>
    <source>
        <strain evidence="4">CCMP1897</strain>
    </source>
</reference>
<evidence type="ECO:0000259" key="3">
    <source>
        <dbReference type="PROSITE" id="PS50071"/>
    </source>
</evidence>
<feature type="compositionally biased region" description="Basic and acidic residues" evidence="2">
    <location>
        <begin position="20"/>
        <end position="37"/>
    </location>
</feature>
<dbReference type="GO" id="GO:0003677">
    <property type="term" value="F:DNA binding"/>
    <property type="evidence" value="ECO:0007669"/>
    <property type="project" value="UniProtKB-UniRule"/>
</dbReference>
<proteinExistence type="predicted"/>
<dbReference type="InterPro" id="IPR009057">
    <property type="entry name" value="Homeodomain-like_sf"/>
</dbReference>
<comment type="subcellular location">
    <subcellularLocation>
        <location evidence="1">Nucleus</location>
    </subcellularLocation>
</comment>
<keyword evidence="1" id="KW-0238">DNA-binding</keyword>
<dbReference type="Gene3D" id="1.10.10.60">
    <property type="entry name" value="Homeodomain-like"/>
    <property type="match status" value="1"/>
</dbReference>